<gene>
    <name evidence="8" type="ORF">TRFO_19617</name>
</gene>
<keyword evidence="3 6" id="KW-0812">Transmembrane</keyword>
<feature type="transmembrane region" description="Helical" evidence="6">
    <location>
        <begin position="12"/>
        <end position="32"/>
    </location>
</feature>
<keyword evidence="5 6" id="KW-0472">Membrane</keyword>
<dbReference type="PANTHER" id="PTHR10165">
    <property type="entry name" value="LIPID PHOSPHATE PHOSPHATASE"/>
    <property type="match status" value="1"/>
</dbReference>
<comment type="subcellular location">
    <subcellularLocation>
        <location evidence="1">Membrane</location>
        <topology evidence="1">Multi-pass membrane protein</topology>
    </subcellularLocation>
</comment>
<dbReference type="GO" id="GO:0006644">
    <property type="term" value="P:phospholipid metabolic process"/>
    <property type="evidence" value="ECO:0007669"/>
    <property type="project" value="InterPro"/>
</dbReference>
<dbReference type="Pfam" id="PF01569">
    <property type="entry name" value="PAP2"/>
    <property type="match status" value="1"/>
</dbReference>
<dbReference type="Gene3D" id="1.20.144.10">
    <property type="entry name" value="Phosphatidic acid phosphatase type 2/haloperoxidase"/>
    <property type="match status" value="1"/>
</dbReference>
<dbReference type="AlphaFoldDB" id="A0A1J4KIM9"/>
<dbReference type="Proteomes" id="UP000179807">
    <property type="component" value="Unassembled WGS sequence"/>
</dbReference>
<evidence type="ECO:0000313" key="8">
    <source>
        <dbReference type="EMBL" id="OHT10930.1"/>
    </source>
</evidence>
<evidence type="ECO:0000313" key="9">
    <source>
        <dbReference type="Proteomes" id="UP000179807"/>
    </source>
</evidence>
<feature type="transmembrane region" description="Helical" evidence="6">
    <location>
        <begin position="90"/>
        <end position="115"/>
    </location>
</feature>
<evidence type="ECO:0000256" key="6">
    <source>
        <dbReference type="SAM" id="Phobius"/>
    </source>
</evidence>
<comment type="similarity">
    <text evidence="2">Belongs to the PA-phosphatase related phosphoesterase family.</text>
</comment>
<protein>
    <submittedName>
        <fullName evidence="8">PAP2 superfamily protein</fullName>
    </submittedName>
</protein>
<dbReference type="GeneID" id="94835602"/>
<accession>A0A1J4KIM9</accession>
<name>A0A1J4KIM9_9EUKA</name>
<evidence type="ECO:0000259" key="7">
    <source>
        <dbReference type="SMART" id="SM00014"/>
    </source>
</evidence>
<keyword evidence="9" id="KW-1185">Reference proteome</keyword>
<dbReference type="GO" id="GO:0016020">
    <property type="term" value="C:membrane"/>
    <property type="evidence" value="ECO:0007669"/>
    <property type="project" value="UniProtKB-SubCell"/>
</dbReference>
<evidence type="ECO:0000256" key="4">
    <source>
        <dbReference type="ARBA" id="ARBA00022989"/>
    </source>
</evidence>
<feature type="transmembrane region" description="Helical" evidence="6">
    <location>
        <begin position="66"/>
        <end position="83"/>
    </location>
</feature>
<evidence type="ECO:0000256" key="5">
    <source>
        <dbReference type="ARBA" id="ARBA00023136"/>
    </source>
</evidence>
<dbReference type="PANTHER" id="PTHR10165:SF35">
    <property type="entry name" value="RE23632P"/>
    <property type="match status" value="1"/>
</dbReference>
<reference evidence="8" key="1">
    <citation type="submission" date="2016-10" db="EMBL/GenBank/DDBJ databases">
        <authorList>
            <person name="Benchimol M."/>
            <person name="Almeida L.G."/>
            <person name="Vasconcelos A.T."/>
            <person name="Perreira-Neves A."/>
            <person name="Rosa I.A."/>
            <person name="Tasca T."/>
            <person name="Bogo M.R."/>
            <person name="de Souza W."/>
        </authorList>
    </citation>
    <scope>NUCLEOTIDE SEQUENCE [LARGE SCALE GENOMIC DNA]</scope>
    <source>
        <strain evidence="8">K</strain>
    </source>
</reference>
<dbReference type="EMBL" id="MLAK01000598">
    <property type="protein sequence ID" value="OHT10930.1"/>
    <property type="molecule type" value="Genomic_DNA"/>
</dbReference>
<evidence type="ECO:0000256" key="1">
    <source>
        <dbReference type="ARBA" id="ARBA00004141"/>
    </source>
</evidence>
<feature type="domain" description="Phosphatidic acid phosphatase type 2/haloperoxidase" evidence="7">
    <location>
        <begin position="93"/>
        <end position="224"/>
    </location>
</feature>
<dbReference type="InterPro" id="IPR000326">
    <property type="entry name" value="PAP2/HPO"/>
</dbReference>
<dbReference type="SUPFAM" id="SSF48317">
    <property type="entry name" value="Acid phosphatase/Vanadium-dependent haloperoxidase"/>
    <property type="match status" value="1"/>
</dbReference>
<dbReference type="VEuPathDB" id="TrichDB:TRFO_19617"/>
<dbReference type="GO" id="GO:0008195">
    <property type="term" value="F:phosphatidate phosphatase activity"/>
    <property type="evidence" value="ECO:0007669"/>
    <property type="project" value="TreeGrafter"/>
</dbReference>
<dbReference type="RefSeq" id="XP_068364066.1">
    <property type="nucleotide sequence ID" value="XM_068500898.1"/>
</dbReference>
<keyword evidence="4 6" id="KW-1133">Transmembrane helix</keyword>
<dbReference type="InterPro" id="IPR036938">
    <property type="entry name" value="PAP2/HPO_sf"/>
</dbReference>
<evidence type="ECO:0000256" key="2">
    <source>
        <dbReference type="ARBA" id="ARBA00008816"/>
    </source>
</evidence>
<proteinExistence type="inferred from homology"/>
<sequence length="244" mass="27741">MNGMIKIKFLNNLEIPLIDILIVVLLEIMIVYGKRLPHRVRYYPENDYSLNFPKHFKVINGKDSPMIIYLIIPIFLISANLITKKRKFRICCVLTSYFASQFISVLIIDLMKIFISRPRPDTNTICGSANFESCSRILTGKQLSNQFKSHPSGGTASMTSSCIFATLFIGEVWRKSGAMKMVLKLTPIIWCIFAAGARIIGHAHHPDDIATSVLISGSITYLVFKLTMKEPIKIVYYERLDLEE</sequence>
<dbReference type="SMART" id="SM00014">
    <property type="entry name" value="acidPPc"/>
    <property type="match status" value="1"/>
</dbReference>
<comment type="caution">
    <text evidence="8">The sequence shown here is derived from an EMBL/GenBank/DDBJ whole genome shotgun (WGS) entry which is preliminary data.</text>
</comment>
<dbReference type="GO" id="GO:0046839">
    <property type="term" value="P:phospholipid dephosphorylation"/>
    <property type="evidence" value="ECO:0007669"/>
    <property type="project" value="TreeGrafter"/>
</dbReference>
<organism evidence="8 9">
    <name type="scientific">Tritrichomonas foetus</name>
    <dbReference type="NCBI Taxonomy" id="1144522"/>
    <lineage>
        <taxon>Eukaryota</taxon>
        <taxon>Metamonada</taxon>
        <taxon>Parabasalia</taxon>
        <taxon>Tritrichomonadida</taxon>
        <taxon>Tritrichomonadidae</taxon>
        <taxon>Tritrichomonas</taxon>
    </lineage>
</organism>
<dbReference type="InterPro" id="IPR043216">
    <property type="entry name" value="PAP-like"/>
</dbReference>
<evidence type="ECO:0000256" key="3">
    <source>
        <dbReference type="ARBA" id="ARBA00022692"/>
    </source>
</evidence>